<dbReference type="EMBL" id="OX459120">
    <property type="protein sequence ID" value="CAI9101051.1"/>
    <property type="molecule type" value="Genomic_DNA"/>
</dbReference>
<name>A0AAV1CZE6_OLDCO</name>
<evidence type="ECO:0000256" key="1">
    <source>
        <dbReference type="SAM" id="MobiDB-lite"/>
    </source>
</evidence>
<keyword evidence="3" id="KW-1185">Reference proteome</keyword>
<feature type="compositionally biased region" description="Low complexity" evidence="1">
    <location>
        <begin position="1"/>
        <end position="10"/>
    </location>
</feature>
<accession>A0AAV1CZE6</accession>
<dbReference type="Proteomes" id="UP001161247">
    <property type="component" value="Chromosome 3"/>
</dbReference>
<evidence type="ECO:0000313" key="3">
    <source>
        <dbReference type="Proteomes" id="UP001161247"/>
    </source>
</evidence>
<organism evidence="2 3">
    <name type="scientific">Oldenlandia corymbosa var. corymbosa</name>
    <dbReference type="NCBI Taxonomy" id="529605"/>
    <lineage>
        <taxon>Eukaryota</taxon>
        <taxon>Viridiplantae</taxon>
        <taxon>Streptophyta</taxon>
        <taxon>Embryophyta</taxon>
        <taxon>Tracheophyta</taxon>
        <taxon>Spermatophyta</taxon>
        <taxon>Magnoliopsida</taxon>
        <taxon>eudicotyledons</taxon>
        <taxon>Gunneridae</taxon>
        <taxon>Pentapetalae</taxon>
        <taxon>asterids</taxon>
        <taxon>lamiids</taxon>
        <taxon>Gentianales</taxon>
        <taxon>Rubiaceae</taxon>
        <taxon>Rubioideae</taxon>
        <taxon>Spermacoceae</taxon>
        <taxon>Hedyotis-Oldenlandia complex</taxon>
        <taxon>Oldenlandia</taxon>
    </lineage>
</organism>
<feature type="region of interest" description="Disordered" evidence="1">
    <location>
        <begin position="1"/>
        <end position="20"/>
    </location>
</feature>
<protein>
    <submittedName>
        <fullName evidence="2">OLC1v1038286C4</fullName>
    </submittedName>
</protein>
<reference evidence="2" key="1">
    <citation type="submission" date="2023-03" db="EMBL/GenBank/DDBJ databases">
        <authorList>
            <person name="Julca I."/>
        </authorList>
    </citation>
    <scope>NUCLEOTIDE SEQUENCE</scope>
</reference>
<dbReference type="AlphaFoldDB" id="A0AAV1CZE6"/>
<evidence type="ECO:0000313" key="2">
    <source>
        <dbReference type="EMBL" id="CAI9101051.1"/>
    </source>
</evidence>
<sequence length="184" mass="21587">MAAMGEAAAGPPSPGKEDYSHLQIVPVSSSPPLQEKIDNQYDHRFQRSDRWLPVYSWLESLDTDDVVKSKDVLDWLTANPEIRERLYSRHSRYHLMHYIKKCHMKILKRKEKKLQNVTVHILSCSWDEETTKAPVLFQQIGNDLSSLPKDNDFYNSKQKEALEKYTLLVEFEKHLLNMISRRDT</sequence>
<proteinExistence type="predicted"/>
<gene>
    <name evidence="2" type="ORF">OLC1_LOCUS10735</name>
</gene>